<reference evidence="8 9" key="1">
    <citation type="submission" date="2019-09" db="EMBL/GenBank/DDBJ databases">
        <title>Actinomadura physcomitrii sp. nov., a novel actinomycete isolated from moss [Physcomitrium sphaericum (Ludw) Fuernr].</title>
        <authorList>
            <person name="Zhuang X."/>
            <person name="Liu C."/>
        </authorList>
    </citation>
    <scope>NUCLEOTIDE SEQUENCE [LARGE SCALE GENOMIC DNA]</scope>
    <source>
        <strain evidence="8 9">HMC1</strain>
    </source>
</reference>
<evidence type="ECO:0000313" key="9">
    <source>
        <dbReference type="Proteomes" id="UP000468735"/>
    </source>
</evidence>
<organism evidence="8 9">
    <name type="scientific">Actinomadura rudentiformis</name>
    <dbReference type="NCBI Taxonomy" id="359158"/>
    <lineage>
        <taxon>Bacteria</taxon>
        <taxon>Bacillati</taxon>
        <taxon>Actinomycetota</taxon>
        <taxon>Actinomycetes</taxon>
        <taxon>Streptosporangiales</taxon>
        <taxon>Thermomonosporaceae</taxon>
        <taxon>Actinomadura</taxon>
    </lineage>
</organism>
<evidence type="ECO:0000256" key="1">
    <source>
        <dbReference type="ARBA" id="ARBA00010641"/>
    </source>
</evidence>
<accession>A0A6H9YV80</accession>
<dbReference type="EMBL" id="WBMT01000007">
    <property type="protein sequence ID" value="KAB2348495.1"/>
    <property type="molecule type" value="Genomic_DNA"/>
</dbReference>
<evidence type="ECO:0000256" key="2">
    <source>
        <dbReference type="ARBA" id="ARBA00023015"/>
    </source>
</evidence>
<evidence type="ECO:0000256" key="5">
    <source>
        <dbReference type="ARBA" id="ARBA00023163"/>
    </source>
</evidence>
<dbReference type="Gene3D" id="1.10.10.10">
    <property type="entry name" value="Winged helix-like DNA-binding domain superfamily/Winged helix DNA-binding domain"/>
    <property type="match status" value="1"/>
</dbReference>
<dbReference type="GO" id="GO:0003677">
    <property type="term" value="F:DNA binding"/>
    <property type="evidence" value="ECO:0007669"/>
    <property type="project" value="UniProtKB-KW"/>
</dbReference>
<dbReference type="Proteomes" id="UP000468735">
    <property type="component" value="Unassembled WGS sequence"/>
</dbReference>
<evidence type="ECO:0000259" key="6">
    <source>
        <dbReference type="Pfam" id="PF04542"/>
    </source>
</evidence>
<feature type="domain" description="RNA polymerase sigma factor 70 region 4 type 2" evidence="7">
    <location>
        <begin position="136"/>
        <end position="186"/>
    </location>
</feature>
<dbReference type="PANTHER" id="PTHR43133">
    <property type="entry name" value="RNA POLYMERASE ECF-TYPE SIGMA FACTO"/>
    <property type="match status" value="1"/>
</dbReference>
<dbReference type="InterPro" id="IPR013325">
    <property type="entry name" value="RNA_pol_sigma_r2"/>
</dbReference>
<dbReference type="SUPFAM" id="SSF88659">
    <property type="entry name" value="Sigma3 and sigma4 domains of RNA polymerase sigma factors"/>
    <property type="match status" value="1"/>
</dbReference>
<dbReference type="InterPro" id="IPR014284">
    <property type="entry name" value="RNA_pol_sigma-70_dom"/>
</dbReference>
<gene>
    <name evidence="8" type="ORF">F8566_17080</name>
</gene>
<keyword evidence="4" id="KW-0238">DNA-binding</keyword>
<sequence>MTAPPDVAIPSPEGVDDASVIERSWHEPERFGAIFDAYFTEIHRYVARRLDVHVADDIAAETFHAAFRKRRTYDLTRGDARPWLYGIATNLIGRHRRDETRKYRALARLPIDGGATGHEDRVAARVSAQQQVRGPLADAVAGLPAKQRDVLLLVVLAELSYEEVAQALGVPFGTVCSRFNRARRKLREALGGTNPLRDEERTR</sequence>
<dbReference type="AlphaFoldDB" id="A0A6H9YV80"/>
<keyword evidence="5" id="KW-0804">Transcription</keyword>
<dbReference type="InterPro" id="IPR039425">
    <property type="entry name" value="RNA_pol_sigma-70-like"/>
</dbReference>
<dbReference type="OrthoDB" id="5518337at2"/>
<comment type="caution">
    <text evidence="8">The sequence shown here is derived from an EMBL/GenBank/DDBJ whole genome shotgun (WGS) entry which is preliminary data.</text>
</comment>
<evidence type="ECO:0000256" key="3">
    <source>
        <dbReference type="ARBA" id="ARBA00023082"/>
    </source>
</evidence>
<keyword evidence="3" id="KW-0731">Sigma factor</keyword>
<evidence type="ECO:0000256" key="4">
    <source>
        <dbReference type="ARBA" id="ARBA00023125"/>
    </source>
</evidence>
<name>A0A6H9YV80_9ACTN</name>
<feature type="domain" description="RNA polymerase sigma-70 region 2" evidence="6">
    <location>
        <begin position="35"/>
        <end position="101"/>
    </location>
</feature>
<dbReference type="SUPFAM" id="SSF88946">
    <property type="entry name" value="Sigma2 domain of RNA polymerase sigma factors"/>
    <property type="match status" value="1"/>
</dbReference>
<dbReference type="RefSeq" id="WP_151561223.1">
    <property type="nucleotide sequence ID" value="NZ_WBMT01000007.1"/>
</dbReference>
<dbReference type="InterPro" id="IPR036388">
    <property type="entry name" value="WH-like_DNA-bd_sf"/>
</dbReference>
<dbReference type="GO" id="GO:0006352">
    <property type="term" value="P:DNA-templated transcription initiation"/>
    <property type="evidence" value="ECO:0007669"/>
    <property type="project" value="InterPro"/>
</dbReference>
<dbReference type="InterPro" id="IPR013324">
    <property type="entry name" value="RNA_pol_sigma_r3/r4-like"/>
</dbReference>
<comment type="similarity">
    <text evidence="1">Belongs to the sigma-70 factor family. ECF subfamily.</text>
</comment>
<keyword evidence="9" id="KW-1185">Reference proteome</keyword>
<evidence type="ECO:0000313" key="8">
    <source>
        <dbReference type="EMBL" id="KAB2348495.1"/>
    </source>
</evidence>
<protein>
    <submittedName>
        <fullName evidence="8">RNA polymerase sigma factor</fullName>
    </submittedName>
</protein>
<dbReference type="InterPro" id="IPR013249">
    <property type="entry name" value="RNA_pol_sigma70_r4_t2"/>
</dbReference>
<proteinExistence type="inferred from homology"/>
<dbReference type="Pfam" id="PF08281">
    <property type="entry name" value="Sigma70_r4_2"/>
    <property type="match status" value="1"/>
</dbReference>
<dbReference type="CDD" id="cd06171">
    <property type="entry name" value="Sigma70_r4"/>
    <property type="match status" value="1"/>
</dbReference>
<keyword evidence="2" id="KW-0805">Transcription regulation</keyword>
<dbReference type="Pfam" id="PF04542">
    <property type="entry name" value="Sigma70_r2"/>
    <property type="match status" value="1"/>
</dbReference>
<dbReference type="PANTHER" id="PTHR43133:SF8">
    <property type="entry name" value="RNA POLYMERASE SIGMA FACTOR HI_1459-RELATED"/>
    <property type="match status" value="1"/>
</dbReference>
<dbReference type="GO" id="GO:0016987">
    <property type="term" value="F:sigma factor activity"/>
    <property type="evidence" value="ECO:0007669"/>
    <property type="project" value="UniProtKB-KW"/>
</dbReference>
<dbReference type="NCBIfam" id="TIGR02937">
    <property type="entry name" value="sigma70-ECF"/>
    <property type="match status" value="1"/>
</dbReference>
<dbReference type="Gene3D" id="1.10.1740.10">
    <property type="match status" value="1"/>
</dbReference>
<dbReference type="InterPro" id="IPR007627">
    <property type="entry name" value="RNA_pol_sigma70_r2"/>
</dbReference>
<evidence type="ECO:0000259" key="7">
    <source>
        <dbReference type="Pfam" id="PF08281"/>
    </source>
</evidence>